<comment type="caution">
    <text evidence="2">The sequence shown here is derived from an EMBL/GenBank/DDBJ whole genome shotgun (WGS) entry which is preliminary data.</text>
</comment>
<evidence type="ECO:0000313" key="2">
    <source>
        <dbReference type="EMBL" id="GMG85507.1"/>
    </source>
</evidence>
<organism evidence="2 3">
    <name type="scientific">Paralimibaculum aggregatum</name>
    <dbReference type="NCBI Taxonomy" id="3036245"/>
    <lineage>
        <taxon>Bacteria</taxon>
        <taxon>Pseudomonadati</taxon>
        <taxon>Pseudomonadota</taxon>
        <taxon>Alphaproteobacteria</taxon>
        <taxon>Rhodobacterales</taxon>
        <taxon>Paracoccaceae</taxon>
        <taxon>Paralimibaculum</taxon>
    </lineage>
</organism>
<gene>
    <name evidence="2" type="ORF">LNKW23_47290</name>
</gene>
<name>A0ABQ6LTW7_9RHOB</name>
<evidence type="ECO:0000259" key="1">
    <source>
        <dbReference type="Pfam" id="PF01695"/>
    </source>
</evidence>
<sequence length="74" mass="8086">MTISSGLCRLRILGSYLSPITKVEQSGWGRSILITIKGSIRDLTELLACDEALAAAILDRLLNRSNLLEIKGRS</sequence>
<dbReference type="RefSeq" id="WP_285674875.1">
    <property type="nucleotide sequence ID" value="NZ_BSYI01000070.1"/>
</dbReference>
<accession>A0ABQ6LTW7</accession>
<dbReference type="EMBL" id="BSYI01000070">
    <property type="protein sequence ID" value="GMG85507.1"/>
    <property type="molecule type" value="Genomic_DNA"/>
</dbReference>
<proteinExistence type="predicted"/>
<evidence type="ECO:0000313" key="3">
    <source>
        <dbReference type="Proteomes" id="UP001239909"/>
    </source>
</evidence>
<protein>
    <recommendedName>
        <fullName evidence="1">IstB-like ATP-binding domain-containing protein</fullName>
    </recommendedName>
</protein>
<keyword evidence="3" id="KW-1185">Reference proteome</keyword>
<dbReference type="InterPro" id="IPR002611">
    <property type="entry name" value="IstB_ATP-bd"/>
</dbReference>
<reference evidence="2 3" key="1">
    <citation type="submission" date="2023-04" db="EMBL/GenBank/DDBJ databases">
        <title>Marinoamorphus aggregata gen. nov., sp. Nov., isolate from tissue of brittle star Ophioplocus japonicus.</title>
        <authorList>
            <person name="Kawano K."/>
            <person name="Sawayama S."/>
            <person name="Nakagawa S."/>
        </authorList>
    </citation>
    <scope>NUCLEOTIDE SEQUENCE [LARGE SCALE GENOMIC DNA]</scope>
    <source>
        <strain evidence="2 3">NKW23</strain>
    </source>
</reference>
<feature type="domain" description="IstB-like ATP-binding" evidence="1">
    <location>
        <begin position="30"/>
        <end position="74"/>
    </location>
</feature>
<dbReference type="Proteomes" id="UP001239909">
    <property type="component" value="Unassembled WGS sequence"/>
</dbReference>
<dbReference type="Pfam" id="PF01695">
    <property type="entry name" value="IstB_IS21"/>
    <property type="match status" value="1"/>
</dbReference>